<dbReference type="Pfam" id="PF21277">
    <property type="entry name" value="T6SS_VgrG3-like_C"/>
    <property type="match status" value="1"/>
</dbReference>
<dbReference type="EMBL" id="JAATJB010000005">
    <property type="protein sequence ID" value="NJB97754.1"/>
    <property type="molecule type" value="Genomic_DNA"/>
</dbReference>
<dbReference type="InterPro" id="IPR018392">
    <property type="entry name" value="LysM"/>
</dbReference>
<gene>
    <name evidence="3" type="ORF">GGR89_002069</name>
</gene>
<dbReference type="SUPFAM" id="SSF54106">
    <property type="entry name" value="LysM domain"/>
    <property type="match status" value="2"/>
</dbReference>
<dbReference type="PROSITE" id="PS51782">
    <property type="entry name" value="LYSM"/>
    <property type="match status" value="2"/>
</dbReference>
<dbReference type="InterPro" id="IPR036779">
    <property type="entry name" value="LysM_dom_sf"/>
</dbReference>
<feature type="domain" description="LysM" evidence="2">
    <location>
        <begin position="100"/>
        <end position="144"/>
    </location>
</feature>
<keyword evidence="4" id="KW-1185">Reference proteome</keyword>
<feature type="domain" description="LysM" evidence="2">
    <location>
        <begin position="48"/>
        <end position="92"/>
    </location>
</feature>
<dbReference type="Pfam" id="PF01476">
    <property type="entry name" value="LysM"/>
    <property type="match status" value="2"/>
</dbReference>
<evidence type="ECO:0000313" key="4">
    <source>
        <dbReference type="Proteomes" id="UP000531251"/>
    </source>
</evidence>
<evidence type="ECO:0000313" key="3">
    <source>
        <dbReference type="EMBL" id="NJB97754.1"/>
    </source>
</evidence>
<dbReference type="CDD" id="cd00118">
    <property type="entry name" value="LysM"/>
    <property type="match status" value="2"/>
</dbReference>
<reference evidence="3 4" key="1">
    <citation type="submission" date="2020-03" db="EMBL/GenBank/DDBJ databases">
        <title>Genomic Encyclopedia of Type Strains, Phase IV (KMG-IV): sequencing the most valuable type-strain genomes for metagenomic binning, comparative biology and taxonomic classification.</title>
        <authorList>
            <person name="Goeker M."/>
        </authorList>
    </citation>
    <scope>NUCLEOTIDE SEQUENCE [LARGE SCALE GENOMIC DNA]</scope>
    <source>
        <strain evidence="3 4">DSM 7225</strain>
    </source>
</reference>
<evidence type="ECO:0000256" key="1">
    <source>
        <dbReference type="SAM" id="MobiDB-lite"/>
    </source>
</evidence>
<name>A0A7X5XYK2_9SPHN</name>
<dbReference type="AlphaFoldDB" id="A0A7X5XYK2"/>
<dbReference type="Gene3D" id="3.10.350.10">
    <property type="entry name" value="LysM domain"/>
    <property type="match status" value="2"/>
</dbReference>
<comment type="caution">
    <text evidence="3">The sequence shown here is derived from an EMBL/GenBank/DDBJ whole genome shotgun (WGS) entry which is preliminary data.</text>
</comment>
<protein>
    <submittedName>
        <fullName evidence="3">LysM repeat protein</fullName>
    </submittedName>
</protein>
<proteinExistence type="predicted"/>
<dbReference type="InterPro" id="IPR049073">
    <property type="entry name" value="T6SS_VgrG3-like_C"/>
</dbReference>
<dbReference type="SMART" id="SM00257">
    <property type="entry name" value="LysM"/>
    <property type="match status" value="2"/>
</dbReference>
<sequence length="591" mass="61709">MLQATAATRTGNQGAPSAPTPPTAETGAHPLDRLMAGGSPLDRLVPPPRYTVRQGDTLSSIAAALGTDWQTLARINGISNPDRIAAGQTLRLPDSAATAATHLVQPGETLSGIAARTGTDVATLARINDIDNPNRIQPGQVLRLGGGAAAAVPHPQPSGQRANPSGAPVPLGSVSERYESGGRGPGTVSSGNGDPGGVSYGVYQLSSRAGTLQSFLRHEGARWSAALGPNIGSASFNQQWKAIAARDPQGFRAAQHAFIERTHYDPAVGKVRDATGLDLRTRHEAVQQATWSSAVQHARAPQLLEAAIQRTDREVGRASPDYDRALVSNIYAERTTYLQGLAASGSYTPAEAAQLRSITQERYPNERREALALFDRPAPATTGGTAPVAGTTAGAPRTGADFAAVIHRSGDAQARADLAAGRAVLVAVRHDSTLQAGGGRGEYDDTIALVSRQADGSYRAQVFQGNTEPAGVYAARGYGVDVNGDGRKELGRLVEGNYRYERQAGTFAGNRFFRATATQTALRDSNQDGRFTGADTLDRRGAGRSMLLHQGGNGGTGSAGCQTLRPSDFNALLAGLGRQSSVSYVLVNASR</sequence>
<evidence type="ECO:0000259" key="2">
    <source>
        <dbReference type="PROSITE" id="PS51782"/>
    </source>
</evidence>
<feature type="region of interest" description="Disordered" evidence="1">
    <location>
        <begin position="1"/>
        <end position="45"/>
    </location>
</feature>
<dbReference type="Proteomes" id="UP000531251">
    <property type="component" value="Unassembled WGS sequence"/>
</dbReference>
<dbReference type="RefSeq" id="WP_164542596.1">
    <property type="nucleotide sequence ID" value="NZ_JAATJB010000005.1"/>
</dbReference>
<dbReference type="PANTHER" id="PTHR33734">
    <property type="entry name" value="LYSM DOMAIN-CONTAINING GPI-ANCHORED PROTEIN 2"/>
    <property type="match status" value="1"/>
</dbReference>
<feature type="compositionally biased region" description="Polar residues" evidence="1">
    <location>
        <begin position="1"/>
        <end position="14"/>
    </location>
</feature>
<feature type="region of interest" description="Disordered" evidence="1">
    <location>
        <begin position="148"/>
        <end position="195"/>
    </location>
</feature>
<accession>A0A7X5XYK2</accession>
<organism evidence="3 4">
    <name type="scientific">Sphingomonas trueperi</name>
    <dbReference type="NCBI Taxonomy" id="53317"/>
    <lineage>
        <taxon>Bacteria</taxon>
        <taxon>Pseudomonadati</taxon>
        <taxon>Pseudomonadota</taxon>
        <taxon>Alphaproteobacteria</taxon>
        <taxon>Sphingomonadales</taxon>
        <taxon>Sphingomonadaceae</taxon>
        <taxon>Sphingomonas</taxon>
    </lineage>
</organism>
<dbReference type="PANTHER" id="PTHR33734:SF22">
    <property type="entry name" value="MEMBRANE-BOUND LYTIC MUREIN TRANSGLYCOSYLASE D"/>
    <property type="match status" value="1"/>
</dbReference>